<organism evidence="2 3">
    <name type="scientific">Streptococcus phocae</name>
    <dbReference type="NCBI Taxonomy" id="119224"/>
    <lineage>
        <taxon>Bacteria</taxon>
        <taxon>Bacillati</taxon>
        <taxon>Bacillota</taxon>
        <taxon>Bacilli</taxon>
        <taxon>Lactobacillales</taxon>
        <taxon>Streptococcaceae</taxon>
        <taxon>Streptococcus</taxon>
    </lineage>
</organism>
<dbReference type="Gene3D" id="1.10.260.40">
    <property type="entry name" value="lambda repressor-like DNA-binding domains"/>
    <property type="match status" value="1"/>
</dbReference>
<comment type="caution">
    <text evidence="2">The sequence shown here is derived from an EMBL/GenBank/DDBJ whole genome shotgun (WGS) entry which is preliminary data.</text>
</comment>
<evidence type="ECO:0000313" key="3">
    <source>
        <dbReference type="Proteomes" id="UP000049578"/>
    </source>
</evidence>
<dbReference type="RefSeq" id="WP_054278196.1">
    <property type="nucleotide sequence ID" value="NZ_LHQM01000005.1"/>
</dbReference>
<dbReference type="Proteomes" id="UP000049578">
    <property type="component" value="Unassembled WGS sequence"/>
</dbReference>
<evidence type="ECO:0000313" key="2">
    <source>
        <dbReference type="EMBL" id="KPJ23074.1"/>
    </source>
</evidence>
<dbReference type="CDD" id="cd00093">
    <property type="entry name" value="HTH_XRE"/>
    <property type="match status" value="1"/>
</dbReference>
<dbReference type="InterPro" id="IPR010982">
    <property type="entry name" value="Lambda_DNA-bd_dom_sf"/>
</dbReference>
<dbReference type="Pfam" id="PF01381">
    <property type="entry name" value="HTH_3"/>
    <property type="match status" value="1"/>
</dbReference>
<dbReference type="AlphaFoldDB" id="A0A0P6STE4"/>
<dbReference type="SMART" id="SM00530">
    <property type="entry name" value="HTH_XRE"/>
    <property type="match status" value="1"/>
</dbReference>
<dbReference type="InterPro" id="IPR001387">
    <property type="entry name" value="Cro/C1-type_HTH"/>
</dbReference>
<gene>
    <name evidence="2" type="ORF">AKK44_01460</name>
</gene>
<feature type="domain" description="HTH cro/C1-type" evidence="1">
    <location>
        <begin position="8"/>
        <end position="63"/>
    </location>
</feature>
<dbReference type="EMBL" id="LHQM01000005">
    <property type="protein sequence ID" value="KPJ23074.1"/>
    <property type="molecule type" value="Genomic_DNA"/>
</dbReference>
<proteinExistence type="predicted"/>
<dbReference type="PATRIC" id="fig|119224.3.peg.1420"/>
<name>A0A0P6STE4_9STRE</name>
<evidence type="ECO:0000259" key="1">
    <source>
        <dbReference type="PROSITE" id="PS50943"/>
    </source>
</evidence>
<dbReference type="SUPFAM" id="SSF47413">
    <property type="entry name" value="lambda repressor-like DNA-binding domains"/>
    <property type="match status" value="1"/>
</dbReference>
<accession>A0A0P6STE4</accession>
<dbReference type="PROSITE" id="PS50943">
    <property type="entry name" value="HTH_CROC1"/>
    <property type="match status" value="1"/>
</dbReference>
<reference evidence="2 3" key="1">
    <citation type="submission" date="2015-08" db="EMBL/GenBank/DDBJ databases">
        <title>Genome sequence of Streptococcus phocae subsp. phocae ATCC 51973T isolated from liver specimen obtained from seal.</title>
        <authorList>
            <person name="Avendano-Herrera R."/>
        </authorList>
    </citation>
    <scope>NUCLEOTIDE SEQUENCE [LARGE SCALE GENOMIC DNA]</scope>
    <source>
        <strain evidence="2 3">ATCC 51973</strain>
    </source>
</reference>
<protein>
    <submittedName>
        <fullName evidence="2">XRE family transcriptional regulator</fullName>
    </submittedName>
</protein>
<sequence length="72" mass="8246">MGVDYLRVKAERIAKGYTQDYMAEQMGWSDRARYAKRENGIVSFDADELAKVVHILGFSKDQIGIFFTDSVH</sequence>
<dbReference type="GO" id="GO:0003677">
    <property type="term" value="F:DNA binding"/>
    <property type="evidence" value="ECO:0007669"/>
    <property type="project" value="InterPro"/>
</dbReference>
<keyword evidence="3" id="KW-1185">Reference proteome</keyword>
<dbReference type="STRING" id="119224.AKK44_01460"/>